<reference evidence="3" key="1">
    <citation type="submission" date="2020-11" db="EMBL/GenBank/DDBJ databases">
        <title>Adaptations for nitrogen fixation in a non-lichenized fungal sporocarp promotes dispersal by wood-feeding termites.</title>
        <authorList>
            <consortium name="DOE Joint Genome Institute"/>
            <person name="Koch R.A."/>
            <person name="Yoon G."/>
            <person name="Arayal U."/>
            <person name="Lail K."/>
            <person name="Amirebrahimi M."/>
            <person name="Labutti K."/>
            <person name="Lipzen A."/>
            <person name="Riley R."/>
            <person name="Barry K."/>
            <person name="Henrissat B."/>
            <person name="Grigoriev I.V."/>
            <person name="Herr J.R."/>
            <person name="Aime M.C."/>
        </authorList>
    </citation>
    <scope>NUCLEOTIDE SEQUENCE</scope>
    <source>
        <strain evidence="3">MCA 3950</strain>
    </source>
</reference>
<gene>
    <name evidence="3" type="ORF">BT62DRAFT_927750</name>
</gene>
<protein>
    <recommendedName>
        <fullName evidence="2">DUF7053 domain-containing protein</fullName>
    </recommendedName>
</protein>
<sequence length="152" mass="17189">MWPFILTRTFSASCQVAVSQRDVLAILHDIPTLIGFGPLVESYALQKDGNPCTYMIVDRLKVLGFFSIITTSSATFTIRDDGLNIEVNAGAWTRLRTEYRVSPAEGRELGILMIEHVTIYGLFCFMPFIYATLAKSHLEGQERLVRALEKRR</sequence>
<dbReference type="GeneID" id="66107638"/>
<evidence type="ECO:0000313" key="4">
    <source>
        <dbReference type="Proteomes" id="UP000812287"/>
    </source>
</evidence>
<evidence type="ECO:0000256" key="1">
    <source>
        <dbReference type="SAM" id="Phobius"/>
    </source>
</evidence>
<proteinExistence type="predicted"/>
<accession>A0A9P7W359</accession>
<feature type="transmembrane region" description="Helical" evidence="1">
    <location>
        <begin position="109"/>
        <end position="130"/>
    </location>
</feature>
<keyword evidence="4" id="KW-1185">Reference proteome</keyword>
<dbReference type="OrthoDB" id="2943834at2759"/>
<comment type="caution">
    <text evidence="3">The sequence shown here is derived from an EMBL/GenBank/DDBJ whole genome shotgun (WGS) entry which is preliminary data.</text>
</comment>
<dbReference type="Proteomes" id="UP000812287">
    <property type="component" value="Unassembled WGS sequence"/>
</dbReference>
<dbReference type="RefSeq" id="XP_043043961.1">
    <property type="nucleotide sequence ID" value="XM_043185341.1"/>
</dbReference>
<keyword evidence="1" id="KW-0472">Membrane</keyword>
<dbReference type="InterPro" id="IPR055481">
    <property type="entry name" value="DUF7053"/>
</dbReference>
<dbReference type="Pfam" id="PF23155">
    <property type="entry name" value="DUF7053"/>
    <property type="match status" value="1"/>
</dbReference>
<dbReference type="EMBL" id="MU250526">
    <property type="protein sequence ID" value="KAG7450461.1"/>
    <property type="molecule type" value="Genomic_DNA"/>
</dbReference>
<feature type="domain" description="DUF7053" evidence="2">
    <location>
        <begin position="18"/>
        <end position="149"/>
    </location>
</feature>
<evidence type="ECO:0000259" key="2">
    <source>
        <dbReference type="Pfam" id="PF23155"/>
    </source>
</evidence>
<feature type="non-terminal residue" evidence="3">
    <location>
        <position position="152"/>
    </location>
</feature>
<keyword evidence="1" id="KW-0812">Transmembrane</keyword>
<name>A0A9P7W359_9AGAR</name>
<keyword evidence="1" id="KW-1133">Transmembrane helix</keyword>
<dbReference type="AlphaFoldDB" id="A0A9P7W359"/>
<evidence type="ECO:0000313" key="3">
    <source>
        <dbReference type="EMBL" id="KAG7450461.1"/>
    </source>
</evidence>
<organism evidence="3 4">
    <name type="scientific">Guyanagaster necrorhizus</name>
    <dbReference type="NCBI Taxonomy" id="856835"/>
    <lineage>
        <taxon>Eukaryota</taxon>
        <taxon>Fungi</taxon>
        <taxon>Dikarya</taxon>
        <taxon>Basidiomycota</taxon>
        <taxon>Agaricomycotina</taxon>
        <taxon>Agaricomycetes</taxon>
        <taxon>Agaricomycetidae</taxon>
        <taxon>Agaricales</taxon>
        <taxon>Marasmiineae</taxon>
        <taxon>Physalacriaceae</taxon>
        <taxon>Guyanagaster</taxon>
    </lineage>
</organism>